<dbReference type="AlphaFoldDB" id="A0A058ZDT0"/>
<gene>
    <name evidence="5" type="ORF">H696_01491</name>
</gene>
<sequence length="448" mass="48799">MTTCPDATTASPHPAPSSAMSGLASRIDGQMEKTLLEPYTYLTSTPGKNVRSMLIEAFNLWLRVPAEALEVVKEVVEMLHNSSLLIDDIQDGSSLRRGLPAAHLIYGPAQTINCANYVYFRALEKLLALSPEYASRCVVIYTKELCNLHRGQGMDLFWRDSVRCPSETEYLHMIDYKTGGLLRLGVKLMQVFSSYQGNLIPLVNLIGIHFQIRDDYVNLSSSSYQKNKGYCEDITEGKFSFLISHSVRTASDTQLLNILKQRTAESELLDYAVSCVRRTGTFAYTRRYLERVEAAIRDEIARQPPVDPSLLADLTAQRSRSHSQSREDFSVAPPAADAVDAAGSHSHNPALSVIIDGLSRAYPTPKPGSADYDLDLDVFKTMSQPCGMPGCQPASIAAQLAAGADATTSGPCASPACDGPWHEYLLLMQTAYAPGSSSSSSSSSSSTS</sequence>
<evidence type="ECO:0000313" key="5">
    <source>
        <dbReference type="EMBL" id="KCV72083.1"/>
    </source>
</evidence>
<evidence type="ECO:0000313" key="6">
    <source>
        <dbReference type="Proteomes" id="UP000030693"/>
    </source>
</evidence>
<dbReference type="STRING" id="691883.A0A058ZDT0"/>
<dbReference type="Gene3D" id="1.10.600.10">
    <property type="entry name" value="Farnesyl Diphosphate Synthase"/>
    <property type="match status" value="1"/>
</dbReference>
<dbReference type="PANTHER" id="PTHR12001">
    <property type="entry name" value="GERANYLGERANYL PYROPHOSPHATE SYNTHASE"/>
    <property type="match status" value="1"/>
</dbReference>
<dbReference type="InterPro" id="IPR033749">
    <property type="entry name" value="Polyprenyl_synt_CS"/>
</dbReference>
<evidence type="ECO:0000256" key="1">
    <source>
        <dbReference type="ARBA" id="ARBA00022723"/>
    </source>
</evidence>
<dbReference type="Pfam" id="PF00348">
    <property type="entry name" value="polyprenyl_synt"/>
    <property type="match status" value="1"/>
</dbReference>
<dbReference type="RefSeq" id="XP_009493661.1">
    <property type="nucleotide sequence ID" value="XM_009495386.1"/>
</dbReference>
<dbReference type="eggNOG" id="KOG0777">
    <property type="taxonomic scope" value="Eukaryota"/>
</dbReference>
<keyword evidence="6" id="KW-1185">Reference proteome</keyword>
<proteinExistence type="inferred from homology"/>
<dbReference type="GO" id="GO:0008299">
    <property type="term" value="P:isoprenoid biosynthetic process"/>
    <property type="evidence" value="ECO:0007669"/>
    <property type="project" value="InterPro"/>
</dbReference>
<dbReference type="OrthoDB" id="6921389at2759"/>
<keyword evidence="3" id="KW-0808">Transferase</keyword>
<accession>A0A058ZDT0</accession>
<dbReference type="PANTHER" id="PTHR12001:SF44">
    <property type="entry name" value="GERANYLGERANYL PYROPHOSPHATE SYNTHASE"/>
    <property type="match status" value="1"/>
</dbReference>
<evidence type="ECO:0000256" key="4">
    <source>
        <dbReference type="SAM" id="MobiDB-lite"/>
    </source>
</evidence>
<feature type="compositionally biased region" description="Low complexity" evidence="4">
    <location>
        <begin position="1"/>
        <end position="21"/>
    </location>
</feature>
<dbReference type="PROSITE" id="PS00723">
    <property type="entry name" value="POLYPRENYL_SYNTHASE_1"/>
    <property type="match status" value="1"/>
</dbReference>
<organism evidence="5">
    <name type="scientific">Fonticula alba</name>
    <name type="common">Slime mold</name>
    <dbReference type="NCBI Taxonomy" id="691883"/>
    <lineage>
        <taxon>Eukaryota</taxon>
        <taxon>Rotosphaerida</taxon>
        <taxon>Fonticulaceae</taxon>
        <taxon>Fonticula</taxon>
    </lineage>
</organism>
<evidence type="ECO:0000256" key="2">
    <source>
        <dbReference type="ARBA" id="ARBA00022842"/>
    </source>
</evidence>
<dbReference type="Proteomes" id="UP000030693">
    <property type="component" value="Unassembled WGS sequence"/>
</dbReference>
<comment type="similarity">
    <text evidence="3">Belongs to the FPP/GGPP synthase family.</text>
</comment>
<dbReference type="EMBL" id="KB932202">
    <property type="protein sequence ID" value="KCV72083.1"/>
    <property type="molecule type" value="Genomic_DNA"/>
</dbReference>
<name>A0A058ZDT0_FONAL</name>
<dbReference type="GO" id="GO:0046872">
    <property type="term" value="F:metal ion binding"/>
    <property type="evidence" value="ECO:0007669"/>
    <property type="project" value="UniProtKB-KW"/>
</dbReference>
<dbReference type="InterPro" id="IPR000092">
    <property type="entry name" value="Polyprenyl_synt"/>
</dbReference>
<reference evidence="5" key="1">
    <citation type="submission" date="2013-04" db="EMBL/GenBank/DDBJ databases">
        <title>The Genome Sequence of Fonticula alba ATCC 38817.</title>
        <authorList>
            <consortium name="The Broad Institute Genomics Platform"/>
            <person name="Russ C."/>
            <person name="Cuomo C."/>
            <person name="Burger G."/>
            <person name="Gray M.W."/>
            <person name="Holland P.W.H."/>
            <person name="King N."/>
            <person name="Lang F.B.F."/>
            <person name="Roger A.J."/>
            <person name="Ruiz-Trillo I."/>
            <person name="Brown M."/>
            <person name="Walker B."/>
            <person name="Young S."/>
            <person name="Zeng Q."/>
            <person name="Gargeya S."/>
            <person name="Fitzgerald M."/>
            <person name="Haas B."/>
            <person name="Abouelleil A."/>
            <person name="Allen A.W."/>
            <person name="Alvarado L."/>
            <person name="Arachchi H.M."/>
            <person name="Berlin A.M."/>
            <person name="Chapman S.B."/>
            <person name="Gainer-Dewar J."/>
            <person name="Goldberg J."/>
            <person name="Griggs A."/>
            <person name="Gujja S."/>
            <person name="Hansen M."/>
            <person name="Howarth C."/>
            <person name="Imamovic A."/>
            <person name="Ireland A."/>
            <person name="Larimer J."/>
            <person name="McCowan C."/>
            <person name="Murphy C."/>
            <person name="Pearson M."/>
            <person name="Poon T.W."/>
            <person name="Priest M."/>
            <person name="Roberts A."/>
            <person name="Saif S."/>
            <person name="Shea T."/>
            <person name="Sisk P."/>
            <person name="Sykes S."/>
            <person name="Wortman J."/>
            <person name="Nusbaum C."/>
            <person name="Birren B."/>
        </authorList>
    </citation>
    <scope>NUCLEOTIDE SEQUENCE [LARGE SCALE GENOMIC DNA]</scope>
    <source>
        <strain evidence="5">ATCC 38817</strain>
    </source>
</reference>
<dbReference type="GeneID" id="20526216"/>
<feature type="region of interest" description="Disordered" evidence="4">
    <location>
        <begin position="1"/>
        <end position="23"/>
    </location>
</feature>
<dbReference type="SUPFAM" id="SSF48576">
    <property type="entry name" value="Terpenoid synthases"/>
    <property type="match status" value="1"/>
</dbReference>
<dbReference type="PROSITE" id="PS00444">
    <property type="entry name" value="POLYPRENYL_SYNTHASE_2"/>
    <property type="match status" value="1"/>
</dbReference>
<keyword evidence="1" id="KW-0479">Metal-binding</keyword>
<evidence type="ECO:0000256" key="3">
    <source>
        <dbReference type="RuleBase" id="RU004466"/>
    </source>
</evidence>
<protein>
    <submittedName>
        <fullName evidence="5">Uncharacterized protein</fullName>
    </submittedName>
</protein>
<dbReference type="GO" id="GO:0004659">
    <property type="term" value="F:prenyltransferase activity"/>
    <property type="evidence" value="ECO:0007669"/>
    <property type="project" value="InterPro"/>
</dbReference>
<keyword evidence="2" id="KW-0460">Magnesium</keyword>
<dbReference type="CDD" id="cd00685">
    <property type="entry name" value="Trans_IPPS_HT"/>
    <property type="match status" value="1"/>
</dbReference>
<dbReference type="SFLD" id="SFLDS00005">
    <property type="entry name" value="Isoprenoid_Synthase_Type_I"/>
    <property type="match status" value="1"/>
</dbReference>
<dbReference type="InterPro" id="IPR008949">
    <property type="entry name" value="Isoprenoid_synthase_dom_sf"/>
</dbReference>